<comment type="caution">
    <text evidence="13">The sequence shown here is derived from an EMBL/GenBank/DDBJ whole genome shotgun (WGS) entry which is preliminary data.</text>
</comment>
<keyword evidence="11" id="KW-0997">Cell inner membrane</keyword>
<keyword evidence="9 10" id="KW-0472">Membrane</keyword>
<keyword evidence="8 10" id="KW-1133">Transmembrane helix</keyword>
<dbReference type="CDD" id="cd06261">
    <property type="entry name" value="TM_PBP2"/>
    <property type="match status" value="1"/>
</dbReference>
<evidence type="ECO:0000259" key="12">
    <source>
        <dbReference type="PROSITE" id="PS50928"/>
    </source>
</evidence>
<dbReference type="Gene3D" id="1.10.3720.10">
    <property type="entry name" value="MetI-like"/>
    <property type="match status" value="1"/>
</dbReference>
<organism evidence="13 14">
    <name type="scientific">Vibrio hippocampi</name>
    <dbReference type="NCBI Taxonomy" id="654686"/>
    <lineage>
        <taxon>Bacteria</taxon>
        <taxon>Pseudomonadati</taxon>
        <taxon>Pseudomonadota</taxon>
        <taxon>Gammaproteobacteria</taxon>
        <taxon>Vibrionales</taxon>
        <taxon>Vibrionaceae</taxon>
        <taxon>Vibrio</taxon>
    </lineage>
</organism>
<keyword evidence="14" id="KW-1185">Reference proteome</keyword>
<dbReference type="Proteomes" id="UP000838160">
    <property type="component" value="Unassembled WGS sequence"/>
</dbReference>
<name>A0ABM8ZLU2_9VIBR</name>
<keyword evidence="7 10" id="KW-0812">Transmembrane</keyword>
<feature type="transmembrane region" description="Helical" evidence="10">
    <location>
        <begin position="6"/>
        <end position="29"/>
    </location>
</feature>
<evidence type="ECO:0000256" key="5">
    <source>
        <dbReference type="ARBA" id="ARBA00022475"/>
    </source>
</evidence>
<comment type="subcellular location">
    <subcellularLocation>
        <location evidence="11">Cell inner membrane</location>
        <topology evidence="11">Multi-pass membrane protein</topology>
    </subcellularLocation>
    <subcellularLocation>
        <location evidence="2 10">Cell membrane</location>
        <topology evidence="2 10">Multi-pass membrane protein</topology>
    </subcellularLocation>
</comment>
<evidence type="ECO:0000256" key="4">
    <source>
        <dbReference type="ARBA" id="ARBA00022448"/>
    </source>
</evidence>
<evidence type="ECO:0000256" key="2">
    <source>
        <dbReference type="ARBA" id="ARBA00004651"/>
    </source>
</evidence>
<feature type="transmembrane region" description="Helical" evidence="10">
    <location>
        <begin position="144"/>
        <end position="166"/>
    </location>
</feature>
<feature type="transmembrane region" description="Helical" evidence="10">
    <location>
        <begin position="41"/>
        <end position="63"/>
    </location>
</feature>
<evidence type="ECO:0000256" key="9">
    <source>
        <dbReference type="ARBA" id="ARBA00023136"/>
    </source>
</evidence>
<sequence length="225" mass="24359">MDGTVVWLTLQLACVVTGFLLLIAVPLAWWLSQTHSPWRNIIATLTTMPMVLPPTVLGFYLLVGLSPSGWLGQGLLHLGIGPLPFSFAGIAIACIIHSLPFVVQPLRSGFEALGHGAFEAAATLGASPLRVFTHVAIPLAWPHIFSAAIMGFCHTLGEFGIVLMIGGNIPGSTRVMSVEIYNLVESMQYQEAHYLAGMLMAFSFIALMLAFGLNQYAQRHKEPRC</sequence>
<evidence type="ECO:0000256" key="8">
    <source>
        <dbReference type="ARBA" id="ARBA00022989"/>
    </source>
</evidence>
<dbReference type="RefSeq" id="WP_237486011.1">
    <property type="nucleotide sequence ID" value="NZ_CAKLCM010000003.1"/>
</dbReference>
<evidence type="ECO:0000256" key="11">
    <source>
        <dbReference type="RuleBase" id="RU365097"/>
    </source>
</evidence>
<keyword evidence="5" id="KW-1003">Cell membrane</keyword>
<comment type="function">
    <text evidence="1 11">Part of the binding-protein-dependent transport system for molybdenum; probably responsible for the translocation of the substrate across the membrane.</text>
</comment>
<feature type="transmembrane region" description="Helical" evidence="10">
    <location>
        <begin position="83"/>
        <end position="103"/>
    </location>
</feature>
<comment type="similarity">
    <text evidence="3 11">Belongs to the binding-protein-dependent transport system permease family. CysTW subfamily.</text>
</comment>
<evidence type="ECO:0000256" key="6">
    <source>
        <dbReference type="ARBA" id="ARBA00022505"/>
    </source>
</evidence>
<proteinExistence type="inferred from homology"/>
<protein>
    <recommendedName>
        <fullName evidence="11">Molybdenum transport system permease</fullName>
    </recommendedName>
</protein>
<evidence type="ECO:0000256" key="1">
    <source>
        <dbReference type="ARBA" id="ARBA00002949"/>
    </source>
</evidence>
<accession>A0ABM8ZLU2</accession>
<evidence type="ECO:0000313" key="13">
    <source>
        <dbReference type="EMBL" id="CAH0529323.1"/>
    </source>
</evidence>
<evidence type="ECO:0000256" key="10">
    <source>
        <dbReference type="RuleBase" id="RU363032"/>
    </source>
</evidence>
<keyword evidence="4 10" id="KW-0813">Transport</keyword>
<dbReference type="InterPro" id="IPR000515">
    <property type="entry name" value="MetI-like"/>
</dbReference>
<keyword evidence="6 11" id="KW-0500">Molybdenum</keyword>
<feature type="transmembrane region" description="Helical" evidence="10">
    <location>
        <begin position="192"/>
        <end position="214"/>
    </location>
</feature>
<dbReference type="InterPro" id="IPR035906">
    <property type="entry name" value="MetI-like_sf"/>
</dbReference>
<gene>
    <name evidence="13" type="primary">cysT</name>
    <name evidence="13" type="ORF">VHP8226_03162</name>
</gene>
<dbReference type="PROSITE" id="PS50928">
    <property type="entry name" value="ABC_TM1"/>
    <property type="match status" value="1"/>
</dbReference>
<reference evidence="13" key="1">
    <citation type="submission" date="2021-12" db="EMBL/GenBank/DDBJ databases">
        <authorList>
            <person name="Rodrigo-Torres L."/>
            <person name="Arahal R. D."/>
            <person name="Lucena T."/>
        </authorList>
    </citation>
    <scope>NUCLEOTIDE SEQUENCE</scope>
    <source>
        <strain evidence="13">CECT 8226</strain>
    </source>
</reference>
<evidence type="ECO:0000313" key="14">
    <source>
        <dbReference type="Proteomes" id="UP000838160"/>
    </source>
</evidence>
<dbReference type="EMBL" id="CAKLCM010000003">
    <property type="protein sequence ID" value="CAH0529323.1"/>
    <property type="molecule type" value="Genomic_DNA"/>
</dbReference>
<dbReference type="InterPro" id="IPR011867">
    <property type="entry name" value="ModB_ABC"/>
</dbReference>
<evidence type="ECO:0000256" key="7">
    <source>
        <dbReference type="ARBA" id="ARBA00022692"/>
    </source>
</evidence>
<feature type="domain" description="ABC transmembrane type-1" evidence="12">
    <location>
        <begin position="6"/>
        <end position="217"/>
    </location>
</feature>
<evidence type="ECO:0000256" key="3">
    <source>
        <dbReference type="ARBA" id="ARBA00007069"/>
    </source>
</evidence>
<dbReference type="PANTHER" id="PTHR30183:SF8">
    <property type="entry name" value="MOLYBDENUM TRANSPORT SYSTEM PERMEASE"/>
    <property type="match status" value="1"/>
</dbReference>
<dbReference type="SUPFAM" id="SSF161098">
    <property type="entry name" value="MetI-like"/>
    <property type="match status" value="1"/>
</dbReference>
<dbReference type="Pfam" id="PF00528">
    <property type="entry name" value="BPD_transp_1"/>
    <property type="match status" value="1"/>
</dbReference>
<dbReference type="PANTHER" id="PTHR30183">
    <property type="entry name" value="MOLYBDENUM TRANSPORT SYSTEM PERMEASE PROTEIN MODB"/>
    <property type="match status" value="1"/>
</dbReference>
<dbReference type="NCBIfam" id="TIGR02141">
    <property type="entry name" value="modB_ABC"/>
    <property type="match status" value="1"/>
</dbReference>